<dbReference type="GO" id="GO:0003677">
    <property type="term" value="F:DNA binding"/>
    <property type="evidence" value="ECO:0007669"/>
    <property type="project" value="UniProtKB-KW"/>
</dbReference>
<dbReference type="AlphaFoldDB" id="Q0ATD6"/>
<dbReference type="KEGG" id="mmr:Mmar10_0155"/>
<evidence type="ECO:0000313" key="4">
    <source>
        <dbReference type="Proteomes" id="UP000001964"/>
    </source>
</evidence>
<dbReference type="PANTHER" id="PTHR46797:SF1">
    <property type="entry name" value="METHYLPHOSPHONATE SYNTHASE"/>
    <property type="match status" value="1"/>
</dbReference>
<evidence type="ECO:0000259" key="2">
    <source>
        <dbReference type="PROSITE" id="PS50943"/>
    </source>
</evidence>
<dbReference type="HOGENOM" id="CLU_2106019_0_0_5"/>
<proteinExistence type="predicted"/>
<evidence type="ECO:0000313" key="3">
    <source>
        <dbReference type="EMBL" id="ABI64451.1"/>
    </source>
</evidence>
<dbReference type="PROSITE" id="PS50943">
    <property type="entry name" value="HTH_CROC1"/>
    <property type="match status" value="1"/>
</dbReference>
<gene>
    <name evidence="3" type="ordered locus">Mmar10_0155</name>
</gene>
<dbReference type="Pfam" id="PF13560">
    <property type="entry name" value="HTH_31"/>
    <property type="match status" value="1"/>
</dbReference>
<dbReference type="InterPro" id="IPR050807">
    <property type="entry name" value="TransReg_Diox_bact_type"/>
</dbReference>
<dbReference type="RefSeq" id="WP_011642098.1">
    <property type="nucleotide sequence ID" value="NC_008347.1"/>
</dbReference>
<accession>Q0ATD6</accession>
<dbReference type="PANTHER" id="PTHR46797">
    <property type="entry name" value="HTH-TYPE TRANSCRIPTIONAL REGULATOR"/>
    <property type="match status" value="1"/>
</dbReference>
<keyword evidence="4" id="KW-1185">Reference proteome</keyword>
<dbReference type="eggNOG" id="COG1396">
    <property type="taxonomic scope" value="Bacteria"/>
</dbReference>
<dbReference type="SMART" id="SM00530">
    <property type="entry name" value="HTH_XRE"/>
    <property type="match status" value="1"/>
</dbReference>
<organism evidence="3 4">
    <name type="scientific">Maricaulis maris (strain MCS10)</name>
    <name type="common">Caulobacter maris</name>
    <dbReference type="NCBI Taxonomy" id="394221"/>
    <lineage>
        <taxon>Bacteria</taxon>
        <taxon>Pseudomonadati</taxon>
        <taxon>Pseudomonadota</taxon>
        <taxon>Alphaproteobacteria</taxon>
        <taxon>Maricaulales</taxon>
        <taxon>Maricaulaceae</taxon>
        <taxon>Maricaulis</taxon>
    </lineage>
</organism>
<sequence>MTDPISKDELQALFCSRLKQARSNRRMTQSALAEASDLTVDMVSRIERGTSFPSFNALARLVEALEIDPAFLFGGPAHSSSVEINPKLRALHLRLEELEDDDLDRVTAAIDLIVR</sequence>
<dbReference type="Proteomes" id="UP000001964">
    <property type="component" value="Chromosome"/>
</dbReference>
<protein>
    <submittedName>
        <fullName evidence="3">Transcriptional regulator, XRE family</fullName>
    </submittedName>
</protein>
<dbReference type="GO" id="GO:0003700">
    <property type="term" value="F:DNA-binding transcription factor activity"/>
    <property type="evidence" value="ECO:0007669"/>
    <property type="project" value="TreeGrafter"/>
</dbReference>
<name>Q0ATD6_MARMM</name>
<dbReference type="CDD" id="cd00093">
    <property type="entry name" value="HTH_XRE"/>
    <property type="match status" value="1"/>
</dbReference>
<dbReference type="Gene3D" id="1.10.260.40">
    <property type="entry name" value="lambda repressor-like DNA-binding domains"/>
    <property type="match status" value="1"/>
</dbReference>
<dbReference type="EMBL" id="CP000449">
    <property type="protein sequence ID" value="ABI64451.1"/>
    <property type="molecule type" value="Genomic_DNA"/>
</dbReference>
<dbReference type="InterPro" id="IPR001387">
    <property type="entry name" value="Cro/C1-type_HTH"/>
</dbReference>
<dbReference type="SUPFAM" id="SSF47413">
    <property type="entry name" value="lambda repressor-like DNA-binding domains"/>
    <property type="match status" value="1"/>
</dbReference>
<reference evidence="3 4" key="1">
    <citation type="submission" date="2006-08" db="EMBL/GenBank/DDBJ databases">
        <title>Complete sequence of Maricaulis maris MCS10.</title>
        <authorList>
            <consortium name="US DOE Joint Genome Institute"/>
            <person name="Copeland A."/>
            <person name="Lucas S."/>
            <person name="Lapidus A."/>
            <person name="Barry K."/>
            <person name="Detter J.C."/>
            <person name="Glavina del Rio T."/>
            <person name="Hammon N."/>
            <person name="Israni S."/>
            <person name="Dalin E."/>
            <person name="Tice H."/>
            <person name="Pitluck S."/>
            <person name="Saunders E."/>
            <person name="Brettin T."/>
            <person name="Bruce D."/>
            <person name="Han C."/>
            <person name="Tapia R."/>
            <person name="Gilna P."/>
            <person name="Schmutz J."/>
            <person name="Larimer F."/>
            <person name="Land M."/>
            <person name="Hauser L."/>
            <person name="Kyrpides N."/>
            <person name="Mikhailova N."/>
            <person name="Viollier P."/>
            <person name="Stephens C."/>
            <person name="Richardson P."/>
        </authorList>
    </citation>
    <scope>NUCLEOTIDE SEQUENCE [LARGE SCALE GENOMIC DNA]</scope>
    <source>
        <strain evidence="3 4">MCS10</strain>
    </source>
</reference>
<dbReference type="GO" id="GO:0005829">
    <property type="term" value="C:cytosol"/>
    <property type="evidence" value="ECO:0007669"/>
    <property type="project" value="TreeGrafter"/>
</dbReference>
<dbReference type="OrthoDB" id="123556at2"/>
<keyword evidence="1" id="KW-0238">DNA-binding</keyword>
<dbReference type="InterPro" id="IPR010982">
    <property type="entry name" value="Lambda_DNA-bd_dom_sf"/>
</dbReference>
<evidence type="ECO:0000256" key="1">
    <source>
        <dbReference type="ARBA" id="ARBA00023125"/>
    </source>
</evidence>
<feature type="domain" description="HTH cro/C1-type" evidence="2">
    <location>
        <begin position="18"/>
        <end position="72"/>
    </location>
</feature>